<evidence type="ECO:0000313" key="1">
    <source>
        <dbReference type="EMBL" id="KAK2960248.1"/>
    </source>
</evidence>
<sequence length="365" mass="41222">MLGHLIRNCSAIVRLTLVKADLIPQLIVNSHPQSISFAEKADIHEYLLQSIIDCFGLTTPEFFEELEIEDPSEQQAVHETVLQQVLIPSEQYIRHLCVSRFSINDPWHSKQFKTLLARLLQICPYYQRTLEFVLHLPIFLTIPSCLTFFEDDLQIEEFLDEMAIPQRERNATRGEGRHMWMKMHRMLRMEGIEDVMEEKLQNDTHSFIGGNIVEYSITWNNLLVTITDSFLEKGQAQSDGAHTLSNGTHSTLSNCAFVLCSASDRVERSPSASSGQDVFFCTLKLAQVVSEGVFSHCDATPGEKNVYCISDHTFDNSLITPIESIPTLSYVDIQFDEEQMLAVVSVTTTEEIGGTMGVLLVPISS</sequence>
<accession>A0ABQ9Y975</accession>
<evidence type="ECO:0000313" key="2">
    <source>
        <dbReference type="Proteomes" id="UP001281761"/>
    </source>
</evidence>
<reference evidence="1 2" key="1">
    <citation type="journal article" date="2022" name="bioRxiv">
        <title>Genomics of Preaxostyla Flagellates Illuminates Evolutionary Transitions and the Path Towards Mitochondrial Loss.</title>
        <authorList>
            <person name="Novak L.V.F."/>
            <person name="Treitli S.C."/>
            <person name="Pyrih J."/>
            <person name="Halakuc P."/>
            <person name="Pipaliya S.V."/>
            <person name="Vacek V."/>
            <person name="Brzon O."/>
            <person name="Soukal P."/>
            <person name="Eme L."/>
            <person name="Dacks J.B."/>
            <person name="Karnkowska A."/>
            <person name="Elias M."/>
            <person name="Hampl V."/>
        </authorList>
    </citation>
    <scope>NUCLEOTIDE SEQUENCE [LARGE SCALE GENOMIC DNA]</scope>
    <source>
        <strain evidence="1">NAU3</strain>
        <tissue evidence="1">Gut</tissue>
    </source>
</reference>
<proteinExistence type="predicted"/>
<comment type="caution">
    <text evidence="1">The sequence shown here is derived from an EMBL/GenBank/DDBJ whole genome shotgun (WGS) entry which is preliminary data.</text>
</comment>
<gene>
    <name evidence="1" type="ORF">BLNAU_4801</name>
</gene>
<protein>
    <submittedName>
        <fullName evidence="1">Uncharacterized protein</fullName>
    </submittedName>
</protein>
<name>A0ABQ9Y975_9EUKA</name>
<dbReference type="Proteomes" id="UP001281761">
    <property type="component" value="Unassembled WGS sequence"/>
</dbReference>
<organism evidence="1 2">
    <name type="scientific">Blattamonas nauphoetae</name>
    <dbReference type="NCBI Taxonomy" id="2049346"/>
    <lineage>
        <taxon>Eukaryota</taxon>
        <taxon>Metamonada</taxon>
        <taxon>Preaxostyla</taxon>
        <taxon>Oxymonadida</taxon>
        <taxon>Blattamonas</taxon>
    </lineage>
</organism>
<keyword evidence="2" id="KW-1185">Reference proteome</keyword>
<dbReference type="EMBL" id="JARBJD010000024">
    <property type="protein sequence ID" value="KAK2960248.1"/>
    <property type="molecule type" value="Genomic_DNA"/>
</dbReference>